<dbReference type="Proteomes" id="UP001363010">
    <property type="component" value="Unassembled WGS sequence"/>
</dbReference>
<reference evidence="1 2" key="1">
    <citation type="submission" date="2024-03" db="EMBL/GenBank/DDBJ databases">
        <title>Novel species of the genus Variovorax.</title>
        <authorList>
            <person name="Liu Q."/>
            <person name="Xin Y.-H."/>
        </authorList>
    </citation>
    <scope>NUCLEOTIDE SEQUENCE [LARGE SCALE GENOMIC DNA]</scope>
    <source>
        <strain evidence="1 2">KACC 18501</strain>
    </source>
</reference>
<organism evidence="1 2">
    <name type="scientific">Variovorax humicola</name>
    <dbReference type="NCBI Taxonomy" id="1769758"/>
    <lineage>
        <taxon>Bacteria</taxon>
        <taxon>Pseudomonadati</taxon>
        <taxon>Pseudomonadota</taxon>
        <taxon>Betaproteobacteria</taxon>
        <taxon>Burkholderiales</taxon>
        <taxon>Comamonadaceae</taxon>
        <taxon>Variovorax</taxon>
    </lineage>
</organism>
<accession>A0ABU8W8I6</accession>
<name>A0ABU8W8I6_9BURK</name>
<evidence type="ECO:0000313" key="1">
    <source>
        <dbReference type="EMBL" id="MEJ8826361.1"/>
    </source>
</evidence>
<comment type="caution">
    <text evidence="1">The sequence shown here is derived from an EMBL/GenBank/DDBJ whole genome shotgun (WGS) entry which is preliminary data.</text>
</comment>
<proteinExistence type="predicted"/>
<gene>
    <name evidence="1" type="ORF">WKW80_30790</name>
</gene>
<dbReference type="PROSITE" id="PS51257">
    <property type="entry name" value="PROKAR_LIPOPROTEIN"/>
    <property type="match status" value="1"/>
</dbReference>
<evidence type="ECO:0008006" key="3">
    <source>
        <dbReference type="Google" id="ProtNLM"/>
    </source>
</evidence>
<dbReference type="SUPFAM" id="SSF55486">
    <property type="entry name" value="Metalloproteases ('zincins'), catalytic domain"/>
    <property type="match status" value="1"/>
</dbReference>
<evidence type="ECO:0000313" key="2">
    <source>
        <dbReference type="Proteomes" id="UP001363010"/>
    </source>
</evidence>
<dbReference type="EMBL" id="JBBKZV010000032">
    <property type="protein sequence ID" value="MEJ8826361.1"/>
    <property type="molecule type" value="Genomic_DNA"/>
</dbReference>
<dbReference type="RefSeq" id="WP_340367392.1">
    <property type="nucleotide sequence ID" value="NZ_JBBKZV010000032.1"/>
</dbReference>
<sequence>MSKFLLSRCVAVLVALLLASCGGGGGGGGGGVFLPIVASTANVVAVSGTATYDFVPNTTGALDYAATSSKPIRGAVVEVLNSSSTVLATTSTDDKGGYSASVPSNTQVFIRVKAQMVQTGSGATWDVSVRDNTHSNAIYVMDSATFSSGAAPSTQDLHAASGWGGAAYTATRVAAPFALLDTIDTAMQKVLSVAPNSVFPTLQVFWSANNVSVDGSPAIGEIGTTAFSDATTPRSIYVLGKADVDTDEYDASVIAHEWGHYYQAVFSRDDSPGGNHSSGDRLDRRVAFSEGWGDAWSGIALARSNYTDSSGPGQKVATVIDLSAGPISNPGWYRESSIQSVLWNLNQKVGFQPIHAAMTGAMKTSVAMTSIHSFSAAFSAASAANASTFNSLLSAQNISTAPNDPFGSAETNGGGTPLIPSVFPMYISANVGSSTQACVSNVAGFGNKLGSYAYLRVRVLAAGSHVIKVTGPATADPDFEVDSAGLLAISDGFGTTETATVSLRAGDNIIVVNDFNDDSEPTQETCFTVSIN</sequence>
<keyword evidence="2" id="KW-1185">Reference proteome</keyword>
<protein>
    <recommendedName>
        <fullName evidence="3">Lipoprotein</fullName>
    </recommendedName>
</protein>